<comment type="caution">
    <text evidence="6">The sequence shown here is derived from an EMBL/GenBank/DDBJ whole genome shotgun (WGS) entry which is preliminary data.</text>
</comment>
<evidence type="ECO:0000256" key="1">
    <source>
        <dbReference type="ARBA" id="ARBA00022692"/>
    </source>
</evidence>
<feature type="transmembrane region" description="Helical" evidence="4">
    <location>
        <begin position="279"/>
        <end position="301"/>
    </location>
</feature>
<gene>
    <name evidence="6" type="ORF">HNQ08_003025</name>
</gene>
<dbReference type="CDD" id="cd17355">
    <property type="entry name" value="MFS_YcxA_like"/>
    <property type="match status" value="1"/>
</dbReference>
<keyword evidence="7" id="KW-1185">Reference proteome</keyword>
<name>A0A7W8JXR8_9DEIO</name>
<keyword evidence="3 4" id="KW-0472">Membrane</keyword>
<dbReference type="PANTHER" id="PTHR11360:SF284">
    <property type="entry name" value="EG:103B4.3 PROTEIN-RELATED"/>
    <property type="match status" value="1"/>
</dbReference>
<sequence length="433" mass="44403">MSPQDSQQVTGPQEIASTQRVPNVRPARFYGWTVVAVAALVILLAAGARSAPGVFLLPMQLDLGVSRATLSLAASLGLVMFGLGGPLSGGLIDRFGPRRVTAGGLFVITASFAGSALISSVWQLHLVWGVLSGLGTGIVGSVLGATIANRWFVSGRGLVMGLFGAASSAGQLIFLPVLTALVGALGWRESVLVIGGLALITALPAALLLRDRPADVGAQPLGLAPGAPVPGVQSEPGIMRRALRSRQFWLLAVTFFVCGATSNGLIGVHFIAYCTEAGLTAAYAAGMLSLMGVFNFVGTIASGWLTDRYDPRLLLGAYYAFRGLSLAALLFIPPGVGLVAFAVLFGLDYIATVPPTTALVADEFGRGNVGTVYGWVFCAHMIGAALAAWLGGVARDALGSYGAAFIVSAALSIAAAGLVQGIRRPARPVLSSN</sequence>
<dbReference type="PROSITE" id="PS50850">
    <property type="entry name" value="MFS"/>
    <property type="match status" value="1"/>
</dbReference>
<protein>
    <submittedName>
        <fullName evidence="6">MFS family permease</fullName>
    </submittedName>
</protein>
<dbReference type="InterPro" id="IPR020846">
    <property type="entry name" value="MFS_dom"/>
</dbReference>
<dbReference type="GO" id="GO:0022857">
    <property type="term" value="F:transmembrane transporter activity"/>
    <property type="evidence" value="ECO:0007669"/>
    <property type="project" value="InterPro"/>
</dbReference>
<reference evidence="6 7" key="1">
    <citation type="submission" date="2020-08" db="EMBL/GenBank/DDBJ databases">
        <title>Genomic Encyclopedia of Type Strains, Phase IV (KMG-IV): sequencing the most valuable type-strain genomes for metagenomic binning, comparative biology and taxonomic classification.</title>
        <authorList>
            <person name="Goeker M."/>
        </authorList>
    </citation>
    <scope>NUCLEOTIDE SEQUENCE [LARGE SCALE GENOMIC DNA]</scope>
    <source>
        <strain evidence="6 7">DSM 27939</strain>
    </source>
</reference>
<feature type="transmembrane region" description="Helical" evidence="4">
    <location>
        <begin position="160"/>
        <end position="185"/>
    </location>
</feature>
<dbReference type="RefSeq" id="WP_184133585.1">
    <property type="nucleotide sequence ID" value="NZ_JACHFL010000007.1"/>
</dbReference>
<dbReference type="PANTHER" id="PTHR11360">
    <property type="entry name" value="MONOCARBOXYLATE TRANSPORTER"/>
    <property type="match status" value="1"/>
</dbReference>
<feature type="transmembrane region" description="Helical" evidence="4">
    <location>
        <begin position="372"/>
        <end position="392"/>
    </location>
</feature>
<keyword evidence="1 4" id="KW-0812">Transmembrane</keyword>
<keyword evidence="2 4" id="KW-1133">Transmembrane helix</keyword>
<dbReference type="Gene3D" id="1.20.1250.20">
    <property type="entry name" value="MFS general substrate transporter like domains"/>
    <property type="match status" value="2"/>
</dbReference>
<dbReference type="Proteomes" id="UP000552709">
    <property type="component" value="Unassembled WGS sequence"/>
</dbReference>
<proteinExistence type="predicted"/>
<evidence type="ECO:0000256" key="3">
    <source>
        <dbReference type="ARBA" id="ARBA00023136"/>
    </source>
</evidence>
<accession>A0A7W8JXR8</accession>
<feature type="transmembrane region" description="Helical" evidence="4">
    <location>
        <begin position="68"/>
        <end position="88"/>
    </location>
</feature>
<evidence type="ECO:0000313" key="6">
    <source>
        <dbReference type="EMBL" id="MBB5363918.1"/>
    </source>
</evidence>
<evidence type="ECO:0000256" key="2">
    <source>
        <dbReference type="ARBA" id="ARBA00022989"/>
    </source>
</evidence>
<evidence type="ECO:0000256" key="4">
    <source>
        <dbReference type="SAM" id="Phobius"/>
    </source>
</evidence>
<dbReference type="AlphaFoldDB" id="A0A7W8JXR8"/>
<evidence type="ECO:0000313" key="7">
    <source>
        <dbReference type="Proteomes" id="UP000552709"/>
    </source>
</evidence>
<dbReference type="InterPro" id="IPR036259">
    <property type="entry name" value="MFS_trans_sf"/>
</dbReference>
<feature type="transmembrane region" description="Helical" evidence="4">
    <location>
        <begin position="191"/>
        <end position="209"/>
    </location>
</feature>
<feature type="transmembrane region" description="Helical" evidence="4">
    <location>
        <begin position="100"/>
        <end position="122"/>
    </location>
</feature>
<feature type="domain" description="Major facilitator superfamily (MFS) profile" evidence="5">
    <location>
        <begin position="34"/>
        <end position="427"/>
    </location>
</feature>
<feature type="transmembrane region" description="Helical" evidence="4">
    <location>
        <begin position="398"/>
        <end position="419"/>
    </location>
</feature>
<feature type="transmembrane region" description="Helical" evidence="4">
    <location>
        <begin position="128"/>
        <end position="148"/>
    </location>
</feature>
<feature type="transmembrane region" description="Helical" evidence="4">
    <location>
        <begin position="29"/>
        <end position="48"/>
    </location>
</feature>
<dbReference type="InterPro" id="IPR050327">
    <property type="entry name" value="Proton-linked_MCT"/>
</dbReference>
<organism evidence="6 7">
    <name type="scientific">Deinococcus humi</name>
    <dbReference type="NCBI Taxonomy" id="662880"/>
    <lineage>
        <taxon>Bacteria</taxon>
        <taxon>Thermotogati</taxon>
        <taxon>Deinococcota</taxon>
        <taxon>Deinococci</taxon>
        <taxon>Deinococcales</taxon>
        <taxon>Deinococcaceae</taxon>
        <taxon>Deinococcus</taxon>
    </lineage>
</organism>
<feature type="transmembrane region" description="Helical" evidence="4">
    <location>
        <begin position="248"/>
        <end position="273"/>
    </location>
</feature>
<evidence type="ECO:0000259" key="5">
    <source>
        <dbReference type="PROSITE" id="PS50850"/>
    </source>
</evidence>
<dbReference type="Pfam" id="PF07690">
    <property type="entry name" value="MFS_1"/>
    <property type="match status" value="1"/>
</dbReference>
<dbReference type="SUPFAM" id="SSF103473">
    <property type="entry name" value="MFS general substrate transporter"/>
    <property type="match status" value="1"/>
</dbReference>
<dbReference type="InterPro" id="IPR011701">
    <property type="entry name" value="MFS"/>
</dbReference>
<dbReference type="EMBL" id="JACHFL010000007">
    <property type="protein sequence ID" value="MBB5363918.1"/>
    <property type="molecule type" value="Genomic_DNA"/>
</dbReference>